<feature type="region of interest" description="Disordered" evidence="1">
    <location>
        <begin position="65"/>
        <end position="95"/>
    </location>
</feature>
<dbReference type="AlphaFoldDB" id="A0A511AD04"/>
<evidence type="ECO:0000313" key="3">
    <source>
        <dbReference type="EMBL" id="GEK86054.1"/>
    </source>
</evidence>
<comment type="caution">
    <text evidence="3">The sequence shown here is derived from an EMBL/GenBank/DDBJ whole genome shotgun (WGS) entry which is preliminary data.</text>
</comment>
<keyword evidence="4" id="KW-1185">Reference proteome</keyword>
<accession>A0A511AD04</accession>
<proteinExistence type="predicted"/>
<dbReference type="RefSeq" id="WP_147038685.1">
    <property type="nucleotide sequence ID" value="NZ_BJUW01000004.1"/>
</dbReference>
<feature type="compositionally biased region" description="Low complexity" evidence="1">
    <location>
        <begin position="72"/>
        <end position="81"/>
    </location>
</feature>
<dbReference type="Proteomes" id="UP000321225">
    <property type="component" value="Unassembled WGS sequence"/>
</dbReference>
<evidence type="ECO:0000256" key="1">
    <source>
        <dbReference type="SAM" id="MobiDB-lite"/>
    </source>
</evidence>
<evidence type="ECO:0000313" key="4">
    <source>
        <dbReference type="Proteomes" id="UP000321225"/>
    </source>
</evidence>
<gene>
    <name evidence="3" type="ORF">MAE01_12300</name>
</gene>
<keyword evidence="2" id="KW-0812">Transmembrane</keyword>
<sequence length="95" mass="10027">MAGRGSKNAVRSKAATERARLYAARTSWHEGRISRRVRDNTMAGIVGGLIVVAAIVSQSVHAAVTVPEPEPTETSTPGPLENPFADLFTTTPAAQ</sequence>
<dbReference type="EMBL" id="BJUW01000004">
    <property type="protein sequence ID" value="GEK86054.1"/>
    <property type="molecule type" value="Genomic_DNA"/>
</dbReference>
<protein>
    <submittedName>
        <fullName evidence="3">Uncharacterized protein</fullName>
    </submittedName>
</protein>
<reference evidence="3 4" key="1">
    <citation type="submission" date="2019-07" db="EMBL/GenBank/DDBJ databases">
        <title>Whole genome shotgun sequence of Microbacterium aerolatum NBRC 103071.</title>
        <authorList>
            <person name="Hosoyama A."/>
            <person name="Uohara A."/>
            <person name="Ohji S."/>
            <person name="Ichikawa N."/>
        </authorList>
    </citation>
    <scope>NUCLEOTIDE SEQUENCE [LARGE SCALE GENOMIC DNA]</scope>
    <source>
        <strain evidence="3 4">NBRC 103071</strain>
    </source>
</reference>
<name>A0A511AD04_9MICO</name>
<evidence type="ECO:0000256" key="2">
    <source>
        <dbReference type="SAM" id="Phobius"/>
    </source>
</evidence>
<keyword evidence="2" id="KW-1133">Transmembrane helix</keyword>
<feature type="transmembrane region" description="Helical" evidence="2">
    <location>
        <begin position="42"/>
        <end position="64"/>
    </location>
</feature>
<dbReference type="OrthoDB" id="5082165at2"/>
<keyword evidence="2" id="KW-0472">Membrane</keyword>
<organism evidence="3 4">
    <name type="scientific">Microbacterium aerolatum</name>
    <dbReference type="NCBI Taxonomy" id="153731"/>
    <lineage>
        <taxon>Bacteria</taxon>
        <taxon>Bacillati</taxon>
        <taxon>Actinomycetota</taxon>
        <taxon>Actinomycetes</taxon>
        <taxon>Micrococcales</taxon>
        <taxon>Microbacteriaceae</taxon>
        <taxon>Microbacterium</taxon>
    </lineage>
</organism>